<dbReference type="RefSeq" id="WP_035582536.1">
    <property type="nucleotide sequence ID" value="NZ_ARYJ01000007.1"/>
</dbReference>
<feature type="transmembrane region" description="Helical" evidence="9">
    <location>
        <begin position="142"/>
        <end position="164"/>
    </location>
</feature>
<feature type="transmembrane region" description="Helical" evidence="9">
    <location>
        <begin position="282"/>
        <end position="299"/>
    </location>
</feature>
<dbReference type="GO" id="GO:0022857">
    <property type="term" value="F:transmembrane transporter activity"/>
    <property type="evidence" value="ECO:0007669"/>
    <property type="project" value="InterPro"/>
</dbReference>
<keyword evidence="12" id="KW-1185">Reference proteome</keyword>
<dbReference type="InterPro" id="IPR036259">
    <property type="entry name" value="MFS_trans_sf"/>
</dbReference>
<dbReference type="Pfam" id="PF07690">
    <property type="entry name" value="MFS_1"/>
    <property type="match status" value="1"/>
</dbReference>
<dbReference type="PROSITE" id="PS00216">
    <property type="entry name" value="SUGAR_TRANSPORT_1"/>
    <property type="match status" value="1"/>
</dbReference>
<evidence type="ECO:0000259" key="10">
    <source>
        <dbReference type="PROSITE" id="PS50850"/>
    </source>
</evidence>
<dbReference type="OrthoDB" id="9809918at2"/>
<feature type="domain" description="Major facilitator superfamily (MFS) profile" evidence="10">
    <location>
        <begin position="12"/>
        <end position="396"/>
    </location>
</feature>
<name>A0A059FAQ8_9PROT</name>
<evidence type="ECO:0000256" key="4">
    <source>
        <dbReference type="ARBA" id="ARBA00022692"/>
    </source>
</evidence>
<dbReference type="PANTHER" id="PTHR23513">
    <property type="entry name" value="INTEGRAL MEMBRANE EFFLUX PROTEIN-RELATED"/>
    <property type="match status" value="1"/>
</dbReference>
<evidence type="ECO:0000256" key="9">
    <source>
        <dbReference type="SAM" id="Phobius"/>
    </source>
</evidence>
<feature type="transmembrane region" description="Helical" evidence="9">
    <location>
        <begin position="78"/>
        <end position="98"/>
    </location>
</feature>
<dbReference type="Gene3D" id="1.20.1250.20">
    <property type="entry name" value="MFS general substrate transporter like domains"/>
    <property type="match status" value="1"/>
</dbReference>
<evidence type="ECO:0000256" key="7">
    <source>
        <dbReference type="ARBA" id="ARBA00038075"/>
    </source>
</evidence>
<dbReference type="PROSITE" id="PS50850">
    <property type="entry name" value="MFS"/>
    <property type="match status" value="1"/>
</dbReference>
<evidence type="ECO:0000256" key="1">
    <source>
        <dbReference type="ARBA" id="ARBA00004651"/>
    </source>
</evidence>
<dbReference type="AlphaFoldDB" id="A0A059FAQ8"/>
<dbReference type="GO" id="GO:0005886">
    <property type="term" value="C:plasma membrane"/>
    <property type="evidence" value="ECO:0007669"/>
    <property type="project" value="UniProtKB-SubCell"/>
</dbReference>
<reference evidence="11 12" key="1">
    <citation type="journal article" date="2014" name="Antonie Van Leeuwenhoek">
        <title>Hyphomonas beringensis sp. nov. and Hyphomonas chukchiensis sp. nov., isolated from surface seawater of the Bering Sea and Chukchi Sea.</title>
        <authorList>
            <person name="Li C."/>
            <person name="Lai Q."/>
            <person name="Li G."/>
            <person name="Dong C."/>
            <person name="Wang J."/>
            <person name="Liao Y."/>
            <person name="Shao Z."/>
        </authorList>
    </citation>
    <scope>NUCLEOTIDE SEQUENCE [LARGE SCALE GENOMIC DNA]</scope>
    <source>
        <strain evidence="11 12">VP2</strain>
    </source>
</reference>
<accession>A0A059FAQ8</accession>
<keyword evidence="3" id="KW-1003">Cell membrane</keyword>
<dbReference type="PATRIC" id="fig|1280952.3.peg.2365"/>
<protein>
    <recommendedName>
        <fullName evidence="8">Multidrug efflux pump Tap</fullName>
    </recommendedName>
</protein>
<dbReference type="PANTHER" id="PTHR23513:SF9">
    <property type="entry name" value="ENTEROBACTIN EXPORTER ENTS"/>
    <property type="match status" value="1"/>
</dbReference>
<evidence type="ECO:0000256" key="3">
    <source>
        <dbReference type="ARBA" id="ARBA00022475"/>
    </source>
</evidence>
<feature type="transmembrane region" description="Helical" evidence="9">
    <location>
        <begin position="170"/>
        <end position="189"/>
    </location>
</feature>
<proteinExistence type="inferred from homology"/>
<evidence type="ECO:0000313" key="11">
    <source>
        <dbReference type="EMBL" id="KCZ87687.1"/>
    </source>
</evidence>
<feature type="transmembrane region" description="Helical" evidence="9">
    <location>
        <begin position="218"/>
        <end position="243"/>
    </location>
</feature>
<keyword evidence="2" id="KW-0813">Transport</keyword>
<dbReference type="EMBL" id="ARYJ01000007">
    <property type="protein sequence ID" value="KCZ87687.1"/>
    <property type="molecule type" value="Genomic_DNA"/>
</dbReference>
<comment type="similarity">
    <text evidence="7">Belongs to the major facilitator superfamily. Drug:H(+) antiporter-3 (DHA3) (TC 2.A.1.21) family.</text>
</comment>
<gene>
    <name evidence="11" type="ORF">HJA_11824</name>
</gene>
<keyword evidence="5 9" id="KW-1133">Transmembrane helix</keyword>
<evidence type="ECO:0000313" key="12">
    <source>
        <dbReference type="Proteomes" id="UP000024816"/>
    </source>
</evidence>
<evidence type="ECO:0000256" key="2">
    <source>
        <dbReference type="ARBA" id="ARBA00022448"/>
    </source>
</evidence>
<comment type="subcellular location">
    <subcellularLocation>
        <location evidence="1">Cell membrane</location>
        <topology evidence="1">Multi-pass membrane protein</topology>
    </subcellularLocation>
</comment>
<comment type="caution">
    <text evidence="11">The sequence shown here is derived from an EMBL/GenBank/DDBJ whole genome shotgun (WGS) entry which is preliminary data.</text>
</comment>
<feature type="transmembrane region" description="Helical" evidence="9">
    <location>
        <begin position="21"/>
        <end position="39"/>
    </location>
</feature>
<dbReference type="SUPFAM" id="SSF103473">
    <property type="entry name" value="MFS general substrate transporter"/>
    <property type="match status" value="1"/>
</dbReference>
<dbReference type="InterPro" id="IPR011701">
    <property type="entry name" value="MFS"/>
</dbReference>
<dbReference type="Proteomes" id="UP000024816">
    <property type="component" value="Unassembled WGS sequence"/>
</dbReference>
<dbReference type="CDD" id="cd06173">
    <property type="entry name" value="MFS_MefA_like"/>
    <property type="match status" value="1"/>
</dbReference>
<dbReference type="InterPro" id="IPR020846">
    <property type="entry name" value="MFS_dom"/>
</dbReference>
<feature type="transmembrane region" description="Helical" evidence="9">
    <location>
        <begin position="45"/>
        <end position="66"/>
    </location>
</feature>
<evidence type="ECO:0000256" key="5">
    <source>
        <dbReference type="ARBA" id="ARBA00022989"/>
    </source>
</evidence>
<keyword evidence="4 9" id="KW-0812">Transmembrane</keyword>
<keyword evidence="6 9" id="KW-0472">Membrane</keyword>
<feature type="transmembrane region" description="Helical" evidence="9">
    <location>
        <begin position="367"/>
        <end position="391"/>
    </location>
</feature>
<organism evidence="11 12">
    <name type="scientific">Hyphomonas jannaschiana VP2</name>
    <dbReference type="NCBI Taxonomy" id="1280952"/>
    <lineage>
        <taxon>Bacteria</taxon>
        <taxon>Pseudomonadati</taxon>
        <taxon>Pseudomonadota</taxon>
        <taxon>Alphaproteobacteria</taxon>
        <taxon>Hyphomonadales</taxon>
        <taxon>Hyphomonadaceae</taxon>
        <taxon>Hyphomonas</taxon>
    </lineage>
</organism>
<evidence type="ECO:0000256" key="6">
    <source>
        <dbReference type="ARBA" id="ARBA00023136"/>
    </source>
</evidence>
<feature type="transmembrane region" description="Helical" evidence="9">
    <location>
        <begin position="104"/>
        <end position="121"/>
    </location>
</feature>
<dbReference type="STRING" id="1280952.HJA_11824"/>
<evidence type="ECO:0000256" key="8">
    <source>
        <dbReference type="ARBA" id="ARBA00040914"/>
    </source>
</evidence>
<feature type="transmembrane region" description="Helical" evidence="9">
    <location>
        <begin position="255"/>
        <end position="275"/>
    </location>
</feature>
<dbReference type="eggNOG" id="COG2814">
    <property type="taxonomic scope" value="Bacteria"/>
</dbReference>
<sequence length="407" mass="43268">MTDRFSAFRHSAYSRYFISRFCTSLGAQIVSVSVAWQIYDLTQNAALLGWIGLVQFLPALVLVVVTGVTADRFGRRNVMGLAVFVEMACALAILFLALTGRFEPFWVLAALTVFGVARAFYSPASSSLAVNLVPKEDFANAVGWITASWQLASILGPVLGGLIYGIGAPVAYTTAVSLFLISGVIVLTIPKPAQKGVKEPTTIRTLLGGFSYVWKEKVVLGAISLDLFAVLLGGAVALLPVYARDILELGPSGLGLLRAAPGVGAVIMIGIITAFPIRDHAGIILFVCVALFGLATMVFGASTVAWLSILALALIGAFDMVSVYIREILLQLWTPDEVRGRVNAVNSVFLGASNELGEARAGFMAHFYGAVFTVVAGGAAAIGVAAAWSFLFPAIRKTRYLHRDEVI</sequence>
<dbReference type="InterPro" id="IPR005829">
    <property type="entry name" value="Sugar_transporter_CS"/>
</dbReference>